<dbReference type="CDD" id="cd00338">
    <property type="entry name" value="Ser_Recombinase"/>
    <property type="match status" value="1"/>
</dbReference>
<dbReference type="InterPro" id="IPR011109">
    <property type="entry name" value="DNA_bind_recombinase_dom"/>
</dbReference>
<gene>
    <name evidence="4" type="ORF">GF068_41215</name>
</gene>
<dbReference type="SMART" id="SM00857">
    <property type="entry name" value="Resolvase"/>
    <property type="match status" value="1"/>
</dbReference>
<dbReference type="GO" id="GO:0003677">
    <property type="term" value="F:DNA binding"/>
    <property type="evidence" value="ECO:0007669"/>
    <property type="project" value="InterPro"/>
</dbReference>
<keyword evidence="5" id="KW-1185">Reference proteome</keyword>
<evidence type="ECO:0000259" key="3">
    <source>
        <dbReference type="PROSITE" id="PS51737"/>
    </source>
</evidence>
<dbReference type="Gene3D" id="3.40.50.1390">
    <property type="entry name" value="Resolvase, N-terminal catalytic domain"/>
    <property type="match status" value="1"/>
</dbReference>
<dbReference type="OrthoDB" id="7277848at2"/>
<keyword evidence="1" id="KW-0175">Coiled coil</keyword>
<reference evidence="4 5" key="1">
    <citation type="submission" date="2019-10" db="EMBL/GenBank/DDBJ databases">
        <title>A soil myxobacterium in the family Polyangiaceae.</title>
        <authorList>
            <person name="Li Y."/>
            <person name="Wang J."/>
        </authorList>
    </citation>
    <scope>NUCLEOTIDE SEQUENCE [LARGE SCALE GENOMIC DNA]</scope>
    <source>
        <strain evidence="4 5">DSM 14734</strain>
    </source>
</reference>
<dbReference type="RefSeq" id="WP_153825061.1">
    <property type="nucleotide sequence ID" value="NZ_WJIE01000028.1"/>
</dbReference>
<dbReference type="InterPro" id="IPR025827">
    <property type="entry name" value="Zn_ribbon_recom_dom"/>
</dbReference>
<feature type="domain" description="Recombinase" evidence="3">
    <location>
        <begin position="162"/>
        <end position="297"/>
    </location>
</feature>
<name>A0A6N7Q2M7_9BACT</name>
<dbReference type="PROSITE" id="PS51736">
    <property type="entry name" value="RECOMBINASES_3"/>
    <property type="match status" value="1"/>
</dbReference>
<dbReference type="PANTHER" id="PTHR30461">
    <property type="entry name" value="DNA-INVERTASE FROM LAMBDOID PROPHAGE"/>
    <property type="match status" value="1"/>
</dbReference>
<dbReference type="Pfam" id="PF07508">
    <property type="entry name" value="Recombinase"/>
    <property type="match status" value="1"/>
</dbReference>
<feature type="coiled-coil region" evidence="1">
    <location>
        <begin position="387"/>
        <end position="421"/>
    </location>
</feature>
<comment type="caution">
    <text evidence="4">The sequence shown here is derived from an EMBL/GenBank/DDBJ whole genome shotgun (WGS) entry which is preliminary data.</text>
</comment>
<dbReference type="Gene3D" id="3.90.1750.20">
    <property type="entry name" value="Putative Large Serine Recombinase, Chain B, Domain 2"/>
    <property type="match status" value="1"/>
</dbReference>
<protein>
    <recommendedName>
        <fullName evidence="6">Recombinase family protein</fullName>
    </recommendedName>
</protein>
<dbReference type="PANTHER" id="PTHR30461:SF23">
    <property type="entry name" value="DNA RECOMBINASE-RELATED"/>
    <property type="match status" value="1"/>
</dbReference>
<dbReference type="AlphaFoldDB" id="A0A6N7Q2M7"/>
<dbReference type="InterPro" id="IPR036162">
    <property type="entry name" value="Resolvase-like_N_sf"/>
</dbReference>
<evidence type="ECO:0000259" key="2">
    <source>
        <dbReference type="PROSITE" id="PS51736"/>
    </source>
</evidence>
<organism evidence="4 5">
    <name type="scientific">Polyangium spumosum</name>
    <dbReference type="NCBI Taxonomy" id="889282"/>
    <lineage>
        <taxon>Bacteria</taxon>
        <taxon>Pseudomonadati</taxon>
        <taxon>Myxococcota</taxon>
        <taxon>Polyangia</taxon>
        <taxon>Polyangiales</taxon>
        <taxon>Polyangiaceae</taxon>
        <taxon>Polyangium</taxon>
    </lineage>
</organism>
<sequence length="567" mass="62933">MTVRAAIYARRSTDEHQVESLDTQLDNARRYALKRGYSLDMAHEFTDTASRAEFAPHRRRGFAALRDAALAGQFDVVIVRDDSRLGGDMLRVATFAQELTDAGVKILFYSTGDEMVLDNEMTRLVAVMRGFASESERRRIASRTRESVERKARRGLVAGGAVYGYRNVPAADGAGRVREVDPEQAAIVREIFERYADGEGLRTVAKDLTERGITPPRVRKDGLGAWAPAAIHAMLRRPLYVGRIEWGHTHKTYKAGTKVRTKTHAHEVVVVDAPHLRIVPEELWQAVQARIERNERHSTDGGRPTSYLLSGILRCGECGGPLSVVNGKKGYDPIKVYTCCRRRDRGGQVCASTLRRQVETVDTAVLAWVSREVMTEELLGRLLAALRGRLEARAKSQGDEVEALERQAAKLRAEVDRFAELALEAPAEARGVFFAKVGERQKELTALEARLRTAKTVPAAMDLEVRRLEVDARRRLEELREAIGRNPVEARRFIQKLFPNGLTATPLPTPGERRMRLVGVSAPGRLFGIELGNSASPAGFETLRHPQNAAFSLDLARVASARMGFAA</sequence>
<dbReference type="SUPFAM" id="SSF53041">
    <property type="entry name" value="Resolvase-like"/>
    <property type="match status" value="1"/>
</dbReference>
<dbReference type="Pfam" id="PF13408">
    <property type="entry name" value="Zn_ribbon_recom"/>
    <property type="match status" value="1"/>
</dbReference>
<evidence type="ECO:0000313" key="5">
    <source>
        <dbReference type="Proteomes" id="UP000440224"/>
    </source>
</evidence>
<dbReference type="Proteomes" id="UP000440224">
    <property type="component" value="Unassembled WGS sequence"/>
</dbReference>
<dbReference type="InterPro" id="IPR050639">
    <property type="entry name" value="SSR_resolvase"/>
</dbReference>
<dbReference type="PROSITE" id="PS51737">
    <property type="entry name" value="RECOMBINASE_DNA_BIND"/>
    <property type="match status" value="1"/>
</dbReference>
<dbReference type="Pfam" id="PF00239">
    <property type="entry name" value="Resolvase"/>
    <property type="match status" value="1"/>
</dbReference>
<evidence type="ECO:0000256" key="1">
    <source>
        <dbReference type="SAM" id="Coils"/>
    </source>
</evidence>
<feature type="domain" description="Resolvase/invertase-type recombinase catalytic" evidence="2">
    <location>
        <begin position="4"/>
        <end position="155"/>
    </location>
</feature>
<dbReference type="GO" id="GO:0000150">
    <property type="term" value="F:DNA strand exchange activity"/>
    <property type="evidence" value="ECO:0007669"/>
    <property type="project" value="InterPro"/>
</dbReference>
<evidence type="ECO:0008006" key="6">
    <source>
        <dbReference type="Google" id="ProtNLM"/>
    </source>
</evidence>
<proteinExistence type="predicted"/>
<evidence type="ECO:0000313" key="4">
    <source>
        <dbReference type="EMBL" id="MRG98289.1"/>
    </source>
</evidence>
<accession>A0A6N7Q2M7</accession>
<dbReference type="InterPro" id="IPR038109">
    <property type="entry name" value="DNA_bind_recomb_sf"/>
</dbReference>
<dbReference type="EMBL" id="WJIE01000028">
    <property type="protein sequence ID" value="MRG98289.1"/>
    <property type="molecule type" value="Genomic_DNA"/>
</dbReference>
<dbReference type="InterPro" id="IPR006119">
    <property type="entry name" value="Resolv_N"/>
</dbReference>